<dbReference type="SUPFAM" id="SSF51556">
    <property type="entry name" value="Metallo-dependent hydrolases"/>
    <property type="match status" value="1"/>
</dbReference>
<dbReference type="InterPro" id="IPR011059">
    <property type="entry name" value="Metal-dep_hydrolase_composite"/>
</dbReference>
<dbReference type="Pfam" id="PF01979">
    <property type="entry name" value="Amidohydro_1"/>
    <property type="match status" value="1"/>
</dbReference>
<evidence type="ECO:0000313" key="3">
    <source>
        <dbReference type="Proteomes" id="UP001524478"/>
    </source>
</evidence>
<evidence type="ECO:0000259" key="1">
    <source>
        <dbReference type="Pfam" id="PF01979"/>
    </source>
</evidence>
<comment type="caution">
    <text evidence="2">The sequence shown here is derived from an EMBL/GenBank/DDBJ whole genome shotgun (WGS) entry which is preliminary data.</text>
</comment>
<sequence length="383" mass="42245">MILIRGGTVHDGKGNILEDVDILIDGSHIKDIRHSIEVSNDIEIFDARGKVIFPGFIESLNIWGCKGPGWGDDDLKEASDPITPDMNVVYSFDQDSMLFQRVFEYGVTSAAITPSTSNVLGGYAAVFKTYGKHPYEMLVKENIGMVSSVTTEIKKVYGTRNTCPMTRMGAFALLKQAIIKALDYRNNDNKDYDSKSDALQKLINREVPLFVNCNTKSEMDAVELALKDFPIDIVFTGAFGVNQNTGNIIKNKFSVILGDLTNAMSSVNSKVDFEGIKKLMENGVDIAISSCGDNVSSGKESLLWNAILCYKYGLESNDVLRMITSIPAKILGVDDRIGSIEIGKDADIIIWTENPIETYTARVDAAFINGENILNSRRVESCW</sequence>
<feature type="domain" description="Amidohydrolase-related" evidence="1">
    <location>
        <begin position="265"/>
        <end position="371"/>
    </location>
</feature>
<dbReference type="InterPro" id="IPR051781">
    <property type="entry name" value="Metallo-dep_Hydrolase"/>
</dbReference>
<dbReference type="Gene3D" id="3.20.20.140">
    <property type="entry name" value="Metal-dependent hydrolases"/>
    <property type="match status" value="1"/>
</dbReference>
<dbReference type="RefSeq" id="WP_256311133.1">
    <property type="nucleotide sequence ID" value="NZ_JANGAC010000005.1"/>
</dbReference>
<gene>
    <name evidence="2" type="ORF">NE686_08315</name>
</gene>
<dbReference type="PANTHER" id="PTHR43135:SF3">
    <property type="entry name" value="ALPHA-D-RIBOSE 1-METHYLPHOSPHONATE 5-TRIPHOSPHATE DIPHOSPHATASE"/>
    <property type="match status" value="1"/>
</dbReference>
<dbReference type="SUPFAM" id="SSF51338">
    <property type="entry name" value="Composite domain of metallo-dependent hydrolases"/>
    <property type="match status" value="1"/>
</dbReference>
<keyword evidence="3" id="KW-1185">Reference proteome</keyword>
<dbReference type="Proteomes" id="UP001524478">
    <property type="component" value="Unassembled WGS sequence"/>
</dbReference>
<dbReference type="EMBL" id="JANGAC010000005">
    <property type="protein sequence ID" value="MCQ4923083.1"/>
    <property type="molecule type" value="Genomic_DNA"/>
</dbReference>
<reference evidence="2 3" key="1">
    <citation type="submission" date="2022-06" db="EMBL/GenBank/DDBJ databases">
        <title>Isolation of gut microbiota from human fecal samples.</title>
        <authorList>
            <person name="Pamer E.G."/>
            <person name="Barat B."/>
            <person name="Waligurski E."/>
            <person name="Medina S."/>
            <person name="Paddock L."/>
            <person name="Mostad J."/>
        </authorList>
    </citation>
    <scope>NUCLEOTIDE SEQUENCE [LARGE SCALE GENOMIC DNA]</scope>
    <source>
        <strain evidence="2 3">DFI.7.95</strain>
    </source>
</reference>
<name>A0ABT1S9C3_9FIRM</name>
<evidence type="ECO:0000313" key="2">
    <source>
        <dbReference type="EMBL" id="MCQ4923083.1"/>
    </source>
</evidence>
<proteinExistence type="predicted"/>
<dbReference type="PANTHER" id="PTHR43135">
    <property type="entry name" value="ALPHA-D-RIBOSE 1-METHYLPHOSPHONATE 5-TRIPHOSPHATE DIPHOSPHATASE"/>
    <property type="match status" value="1"/>
</dbReference>
<dbReference type="Gene3D" id="2.30.40.10">
    <property type="entry name" value="Urease, subunit C, domain 1"/>
    <property type="match status" value="1"/>
</dbReference>
<dbReference type="InterPro" id="IPR032466">
    <property type="entry name" value="Metal_Hydrolase"/>
</dbReference>
<organism evidence="2 3">
    <name type="scientific">Tissierella carlieri</name>
    <dbReference type="NCBI Taxonomy" id="689904"/>
    <lineage>
        <taxon>Bacteria</taxon>
        <taxon>Bacillati</taxon>
        <taxon>Bacillota</taxon>
        <taxon>Tissierellia</taxon>
        <taxon>Tissierellales</taxon>
        <taxon>Tissierellaceae</taxon>
        <taxon>Tissierella</taxon>
    </lineage>
</organism>
<protein>
    <submittedName>
        <fullName evidence="2">Amidohydrolase family protein</fullName>
    </submittedName>
</protein>
<dbReference type="InterPro" id="IPR006680">
    <property type="entry name" value="Amidohydro-rel"/>
</dbReference>
<accession>A0ABT1S9C3</accession>